<feature type="region of interest" description="Disordered" evidence="1">
    <location>
        <begin position="1"/>
        <end position="40"/>
    </location>
</feature>
<feature type="non-terminal residue" evidence="2">
    <location>
        <position position="395"/>
    </location>
</feature>
<comment type="caution">
    <text evidence="2">The sequence shown here is derived from an EMBL/GenBank/DDBJ whole genome shotgun (WGS) entry which is preliminary data.</text>
</comment>
<dbReference type="EMBL" id="JARBHB010000009">
    <property type="protein sequence ID" value="KAJ8874865.1"/>
    <property type="molecule type" value="Genomic_DNA"/>
</dbReference>
<reference evidence="2 3" key="1">
    <citation type="submission" date="2023-02" db="EMBL/GenBank/DDBJ databases">
        <title>LHISI_Scaffold_Assembly.</title>
        <authorList>
            <person name="Stuart O.P."/>
            <person name="Cleave R."/>
            <person name="Magrath M.J.L."/>
            <person name="Mikheyev A.S."/>
        </authorList>
    </citation>
    <scope>NUCLEOTIDE SEQUENCE [LARGE SCALE GENOMIC DNA]</scope>
    <source>
        <strain evidence="2">Daus_M_001</strain>
        <tissue evidence="2">Leg muscle</tissue>
    </source>
</reference>
<name>A0ABQ9GS61_9NEOP</name>
<feature type="region of interest" description="Disordered" evidence="1">
    <location>
        <begin position="355"/>
        <end position="380"/>
    </location>
</feature>
<evidence type="ECO:0000313" key="3">
    <source>
        <dbReference type="Proteomes" id="UP001159363"/>
    </source>
</evidence>
<evidence type="ECO:0000256" key="1">
    <source>
        <dbReference type="SAM" id="MobiDB-lite"/>
    </source>
</evidence>
<evidence type="ECO:0000313" key="2">
    <source>
        <dbReference type="EMBL" id="KAJ8874865.1"/>
    </source>
</evidence>
<proteinExistence type="predicted"/>
<protein>
    <submittedName>
        <fullName evidence="2">Uncharacterized protein</fullName>
    </submittedName>
</protein>
<accession>A0ABQ9GS61</accession>
<dbReference type="Proteomes" id="UP001159363">
    <property type="component" value="Chromosome 8"/>
</dbReference>
<sequence>MQEQGKLEIPEKTSRPAASSGMIPGCENPGATPPEIERGSPVCAQLKGDDWASLLQEVSNTQWTNCPHTSSKTSLACKMAGRRSPITSWRLTCRTVTRPISRATDFSRRKIGAHTRRQFRIYTSSVDIPRLAGGAVSAYDRATQDSAPSYPVRQEHLRILQERVLEFYGYPRGHSALEVHNTPLHVLGMSELRPHVYIAADVRLYWRGRIRDPVLIGTHCNMRLPHLLADEGEIRENGAASDCKETADPQETHRPAASSGTIPTCENMGVTRQGIEPGHSVWGLVSQSRLSHRHMSPRWSGDRNKGRGLTGNPRQNLLANFTSDLAADLAQSRLSHRHMSPGHSVWGLVSQPRLSHRHMSPRWSGDRNKGRGLTGNPRQNLLANFTSDLAADLAQ</sequence>
<gene>
    <name evidence="2" type="ORF">PR048_022755</name>
</gene>
<keyword evidence="3" id="KW-1185">Reference proteome</keyword>
<feature type="compositionally biased region" description="Basic and acidic residues" evidence="1">
    <location>
        <begin position="239"/>
        <end position="254"/>
    </location>
</feature>
<organism evidence="2 3">
    <name type="scientific">Dryococelus australis</name>
    <dbReference type="NCBI Taxonomy" id="614101"/>
    <lineage>
        <taxon>Eukaryota</taxon>
        <taxon>Metazoa</taxon>
        <taxon>Ecdysozoa</taxon>
        <taxon>Arthropoda</taxon>
        <taxon>Hexapoda</taxon>
        <taxon>Insecta</taxon>
        <taxon>Pterygota</taxon>
        <taxon>Neoptera</taxon>
        <taxon>Polyneoptera</taxon>
        <taxon>Phasmatodea</taxon>
        <taxon>Verophasmatodea</taxon>
        <taxon>Anareolatae</taxon>
        <taxon>Phasmatidae</taxon>
        <taxon>Eurycanthinae</taxon>
        <taxon>Dryococelus</taxon>
    </lineage>
</organism>
<feature type="compositionally biased region" description="Basic and acidic residues" evidence="1">
    <location>
        <begin position="1"/>
        <end position="14"/>
    </location>
</feature>
<feature type="region of interest" description="Disordered" evidence="1">
    <location>
        <begin position="239"/>
        <end position="264"/>
    </location>
</feature>